<dbReference type="GeneID" id="19118083"/>
<feature type="transmembrane region" description="Helical" evidence="2">
    <location>
        <begin position="48"/>
        <end position="68"/>
    </location>
</feature>
<sequence>GSRSQSKYDEQVRRAGPPVGGGAVRRKGRQRFGTCVAPKQSSQILPCACLLGCSWVLSLSFFFLHAFFPPSHPKIRAA</sequence>
<reference evidence="3 4" key="1">
    <citation type="journal article" date="2013" name="PLoS Genet.">
        <title>Comparative genome structure, secondary metabolite, and effector coding capacity across Cochliobolus pathogens.</title>
        <authorList>
            <person name="Condon B.J."/>
            <person name="Leng Y."/>
            <person name="Wu D."/>
            <person name="Bushley K.E."/>
            <person name="Ohm R.A."/>
            <person name="Otillar R."/>
            <person name="Martin J."/>
            <person name="Schackwitz W."/>
            <person name="Grimwood J."/>
            <person name="MohdZainudin N."/>
            <person name="Xue C."/>
            <person name="Wang R."/>
            <person name="Manning V.A."/>
            <person name="Dhillon B."/>
            <person name="Tu Z.J."/>
            <person name="Steffenson B.J."/>
            <person name="Salamov A."/>
            <person name="Sun H."/>
            <person name="Lowry S."/>
            <person name="LaButti K."/>
            <person name="Han J."/>
            <person name="Copeland A."/>
            <person name="Lindquist E."/>
            <person name="Barry K."/>
            <person name="Schmutz J."/>
            <person name="Baker S.E."/>
            <person name="Ciuffetti L.M."/>
            <person name="Grigoriev I.V."/>
            <person name="Zhong S."/>
            <person name="Turgeon B.G."/>
        </authorList>
    </citation>
    <scope>NUCLEOTIDE SEQUENCE [LARGE SCALE GENOMIC DNA]</scope>
    <source>
        <strain evidence="3 4">ATCC 44560</strain>
    </source>
</reference>
<keyword evidence="2" id="KW-0472">Membrane</keyword>
<dbReference type="EMBL" id="KI964047">
    <property type="protein sequence ID" value="EUC42853.1"/>
    <property type="molecule type" value="Genomic_DNA"/>
</dbReference>
<evidence type="ECO:0000256" key="2">
    <source>
        <dbReference type="SAM" id="Phobius"/>
    </source>
</evidence>
<dbReference type="AlphaFoldDB" id="W6YZ36"/>
<dbReference type="HOGENOM" id="CLU_2628452_0_0_1"/>
<feature type="non-terminal residue" evidence="3">
    <location>
        <position position="1"/>
    </location>
</feature>
<dbReference type="KEGG" id="bor:COCMIDRAFT_102462"/>
<feature type="region of interest" description="Disordered" evidence="1">
    <location>
        <begin position="1"/>
        <end position="26"/>
    </location>
</feature>
<evidence type="ECO:0000256" key="1">
    <source>
        <dbReference type="SAM" id="MobiDB-lite"/>
    </source>
</evidence>
<proteinExistence type="predicted"/>
<evidence type="ECO:0000313" key="4">
    <source>
        <dbReference type="Proteomes" id="UP000054032"/>
    </source>
</evidence>
<gene>
    <name evidence="3" type="ORF">COCMIDRAFT_102462</name>
</gene>
<name>W6YZ36_COCMI</name>
<accession>W6YZ36</accession>
<dbReference type="Proteomes" id="UP000054032">
    <property type="component" value="Unassembled WGS sequence"/>
</dbReference>
<feature type="compositionally biased region" description="Basic and acidic residues" evidence="1">
    <location>
        <begin position="1"/>
        <end position="13"/>
    </location>
</feature>
<keyword evidence="4" id="KW-1185">Reference proteome</keyword>
<keyword evidence="2" id="KW-0812">Transmembrane</keyword>
<organism evidence="3 4">
    <name type="scientific">Bipolaris oryzae ATCC 44560</name>
    <dbReference type="NCBI Taxonomy" id="930090"/>
    <lineage>
        <taxon>Eukaryota</taxon>
        <taxon>Fungi</taxon>
        <taxon>Dikarya</taxon>
        <taxon>Ascomycota</taxon>
        <taxon>Pezizomycotina</taxon>
        <taxon>Dothideomycetes</taxon>
        <taxon>Pleosporomycetidae</taxon>
        <taxon>Pleosporales</taxon>
        <taxon>Pleosporineae</taxon>
        <taxon>Pleosporaceae</taxon>
        <taxon>Bipolaris</taxon>
    </lineage>
</organism>
<keyword evidence="2" id="KW-1133">Transmembrane helix</keyword>
<protein>
    <submittedName>
        <fullName evidence="3">Uncharacterized protein</fullName>
    </submittedName>
</protein>
<evidence type="ECO:0000313" key="3">
    <source>
        <dbReference type="EMBL" id="EUC42853.1"/>
    </source>
</evidence>
<dbReference type="RefSeq" id="XP_007690643.1">
    <property type="nucleotide sequence ID" value="XM_007692453.1"/>
</dbReference>